<evidence type="ECO:0000313" key="3">
    <source>
        <dbReference type="Proteomes" id="UP001595976"/>
    </source>
</evidence>
<keyword evidence="1" id="KW-1133">Transmembrane helix</keyword>
<evidence type="ECO:0000313" key="2">
    <source>
        <dbReference type="EMBL" id="MFC5291995.1"/>
    </source>
</evidence>
<sequence length="48" mass="5641">MGGFLEVLKDFVRDHRKDYRLFSWRGLIHLGVMMSIILAIKSHDPDIL</sequence>
<evidence type="ECO:0000256" key="1">
    <source>
        <dbReference type="SAM" id="Phobius"/>
    </source>
</evidence>
<organism evidence="2 3">
    <name type="scientific">Bosea minatitlanensis</name>
    <dbReference type="NCBI Taxonomy" id="128782"/>
    <lineage>
        <taxon>Bacteria</taxon>
        <taxon>Pseudomonadati</taxon>
        <taxon>Pseudomonadota</taxon>
        <taxon>Alphaproteobacteria</taxon>
        <taxon>Hyphomicrobiales</taxon>
        <taxon>Boseaceae</taxon>
        <taxon>Bosea</taxon>
    </lineage>
</organism>
<keyword evidence="1" id="KW-0472">Membrane</keyword>
<keyword evidence="3" id="KW-1185">Reference proteome</keyword>
<evidence type="ECO:0008006" key="4">
    <source>
        <dbReference type="Google" id="ProtNLM"/>
    </source>
</evidence>
<reference evidence="3" key="1">
    <citation type="journal article" date="2019" name="Int. J. Syst. Evol. Microbiol.">
        <title>The Global Catalogue of Microorganisms (GCM) 10K type strain sequencing project: providing services to taxonomists for standard genome sequencing and annotation.</title>
        <authorList>
            <consortium name="The Broad Institute Genomics Platform"/>
            <consortium name="The Broad Institute Genome Sequencing Center for Infectious Disease"/>
            <person name="Wu L."/>
            <person name="Ma J."/>
        </authorList>
    </citation>
    <scope>NUCLEOTIDE SEQUENCE [LARGE SCALE GENOMIC DNA]</scope>
    <source>
        <strain evidence="3">CGMCC 1.15643</strain>
    </source>
</reference>
<protein>
    <recommendedName>
        <fullName evidence="4">Transposase</fullName>
    </recommendedName>
</protein>
<dbReference type="Proteomes" id="UP001595976">
    <property type="component" value="Unassembled WGS sequence"/>
</dbReference>
<feature type="transmembrane region" description="Helical" evidence="1">
    <location>
        <begin position="21"/>
        <end position="40"/>
    </location>
</feature>
<comment type="caution">
    <text evidence="2">The sequence shown here is derived from an EMBL/GenBank/DDBJ whole genome shotgun (WGS) entry which is preliminary data.</text>
</comment>
<gene>
    <name evidence="2" type="ORF">ACFPK2_03220</name>
</gene>
<proteinExistence type="predicted"/>
<keyword evidence="1" id="KW-0812">Transmembrane</keyword>
<name>A0ABW0F2C7_9HYPH</name>
<dbReference type="EMBL" id="JBHSLI010000001">
    <property type="protein sequence ID" value="MFC5291995.1"/>
    <property type="molecule type" value="Genomic_DNA"/>
</dbReference>
<dbReference type="RefSeq" id="WP_260347741.1">
    <property type="nucleotide sequence ID" value="NZ_JAOAOS010000001.1"/>
</dbReference>
<accession>A0ABW0F2C7</accession>